<keyword evidence="14" id="KW-0675">Receptor</keyword>
<dbReference type="InterPro" id="IPR000531">
    <property type="entry name" value="Beta-barrel_TonB"/>
</dbReference>
<keyword evidence="9 10" id="KW-0998">Cell outer membrane</keyword>
<evidence type="ECO:0000256" key="5">
    <source>
        <dbReference type="ARBA" id="ARBA00022692"/>
    </source>
</evidence>
<dbReference type="NCBIfam" id="TIGR01782">
    <property type="entry name" value="TonB-Xanth-Caul"/>
    <property type="match status" value="1"/>
</dbReference>
<evidence type="ECO:0000259" key="13">
    <source>
        <dbReference type="SMART" id="SM00965"/>
    </source>
</evidence>
<keyword evidence="5 10" id="KW-0812">Transmembrane</keyword>
<dbReference type="PANTHER" id="PTHR40980">
    <property type="entry name" value="PLUG DOMAIN-CONTAINING PROTEIN"/>
    <property type="match status" value="1"/>
</dbReference>
<dbReference type="InterPro" id="IPR011662">
    <property type="entry name" value="Secretin/TonB_short_N"/>
</dbReference>
<name>A0ABS7PID9_9SPHN</name>
<keyword evidence="15" id="KW-1185">Reference proteome</keyword>
<comment type="caution">
    <text evidence="14">The sequence shown here is derived from an EMBL/GenBank/DDBJ whole genome shotgun (WGS) entry which is preliminary data.</text>
</comment>
<dbReference type="SUPFAM" id="SSF49464">
    <property type="entry name" value="Carboxypeptidase regulatory domain-like"/>
    <property type="match status" value="1"/>
</dbReference>
<comment type="subcellular location">
    <subcellularLocation>
        <location evidence="1 10">Cell outer membrane</location>
        <topology evidence="1 10">Multi-pass membrane protein</topology>
    </subcellularLocation>
</comment>
<evidence type="ECO:0000256" key="1">
    <source>
        <dbReference type="ARBA" id="ARBA00004571"/>
    </source>
</evidence>
<dbReference type="Gene3D" id="2.60.40.1120">
    <property type="entry name" value="Carboxypeptidase-like, regulatory domain"/>
    <property type="match status" value="1"/>
</dbReference>
<keyword evidence="12" id="KW-0732">Signal</keyword>
<evidence type="ECO:0000256" key="2">
    <source>
        <dbReference type="ARBA" id="ARBA00022448"/>
    </source>
</evidence>
<keyword evidence="3 10" id="KW-1134">Transmembrane beta strand</keyword>
<reference evidence="14 15" key="1">
    <citation type="submission" date="2021-08" db="EMBL/GenBank/DDBJ databases">
        <authorList>
            <person name="Tuo L."/>
        </authorList>
    </citation>
    <scope>NUCLEOTIDE SEQUENCE [LARGE SCALE GENOMIC DNA]</scope>
    <source>
        <strain evidence="14 15">JCM 31229</strain>
    </source>
</reference>
<evidence type="ECO:0000313" key="15">
    <source>
        <dbReference type="Proteomes" id="UP000706039"/>
    </source>
</evidence>
<dbReference type="Gene3D" id="2.170.130.10">
    <property type="entry name" value="TonB-dependent receptor, plug domain"/>
    <property type="match status" value="1"/>
</dbReference>
<keyword evidence="4" id="KW-0410">Iron transport</keyword>
<keyword evidence="4" id="KW-0406">Ion transport</keyword>
<accession>A0ABS7PID9</accession>
<proteinExistence type="inferred from homology"/>
<organism evidence="14 15">
    <name type="scientific">Sphingomonas colocasiae</name>
    <dbReference type="NCBI Taxonomy" id="1848973"/>
    <lineage>
        <taxon>Bacteria</taxon>
        <taxon>Pseudomonadati</taxon>
        <taxon>Pseudomonadota</taxon>
        <taxon>Alphaproteobacteria</taxon>
        <taxon>Sphingomonadales</taxon>
        <taxon>Sphingomonadaceae</taxon>
        <taxon>Sphingomonas</taxon>
    </lineage>
</organism>
<evidence type="ECO:0000256" key="8">
    <source>
        <dbReference type="ARBA" id="ARBA00023136"/>
    </source>
</evidence>
<evidence type="ECO:0000256" key="4">
    <source>
        <dbReference type="ARBA" id="ARBA00022496"/>
    </source>
</evidence>
<dbReference type="Pfam" id="PF00593">
    <property type="entry name" value="TonB_dep_Rec_b-barrel"/>
    <property type="match status" value="1"/>
</dbReference>
<keyword evidence="7 11" id="KW-0798">TonB box</keyword>
<dbReference type="InterPro" id="IPR036942">
    <property type="entry name" value="Beta-barrel_TonB_sf"/>
</dbReference>
<feature type="domain" description="Secretin/TonB short N-terminal" evidence="13">
    <location>
        <begin position="60"/>
        <end position="111"/>
    </location>
</feature>
<evidence type="ECO:0000256" key="3">
    <source>
        <dbReference type="ARBA" id="ARBA00022452"/>
    </source>
</evidence>
<dbReference type="Pfam" id="PF07715">
    <property type="entry name" value="Plug"/>
    <property type="match status" value="1"/>
</dbReference>
<dbReference type="SUPFAM" id="SSF56935">
    <property type="entry name" value="Porins"/>
    <property type="match status" value="1"/>
</dbReference>
<comment type="similarity">
    <text evidence="10 11">Belongs to the TonB-dependent receptor family.</text>
</comment>
<dbReference type="InterPro" id="IPR037066">
    <property type="entry name" value="Plug_dom_sf"/>
</dbReference>
<evidence type="ECO:0000256" key="7">
    <source>
        <dbReference type="ARBA" id="ARBA00023077"/>
    </source>
</evidence>
<evidence type="ECO:0000256" key="10">
    <source>
        <dbReference type="PROSITE-ProRule" id="PRU01360"/>
    </source>
</evidence>
<evidence type="ECO:0000313" key="14">
    <source>
        <dbReference type="EMBL" id="MBY8821064.1"/>
    </source>
</evidence>
<evidence type="ECO:0000256" key="12">
    <source>
        <dbReference type="SAM" id="SignalP"/>
    </source>
</evidence>
<evidence type="ECO:0000256" key="9">
    <source>
        <dbReference type="ARBA" id="ARBA00023237"/>
    </source>
</evidence>
<evidence type="ECO:0000256" key="11">
    <source>
        <dbReference type="RuleBase" id="RU003357"/>
    </source>
</evidence>
<dbReference type="Pfam" id="PF13620">
    <property type="entry name" value="CarboxypepD_reg"/>
    <property type="match status" value="1"/>
</dbReference>
<dbReference type="Gene3D" id="3.55.50.30">
    <property type="match status" value="1"/>
</dbReference>
<dbReference type="PANTHER" id="PTHR40980:SF4">
    <property type="entry name" value="TONB-DEPENDENT RECEPTOR-LIKE BETA-BARREL DOMAIN-CONTAINING PROTEIN"/>
    <property type="match status" value="1"/>
</dbReference>
<dbReference type="Gene3D" id="2.40.170.20">
    <property type="entry name" value="TonB-dependent receptor, beta-barrel domain"/>
    <property type="match status" value="1"/>
</dbReference>
<feature type="signal peptide" evidence="12">
    <location>
        <begin position="1"/>
        <end position="33"/>
    </location>
</feature>
<dbReference type="InterPro" id="IPR010104">
    <property type="entry name" value="TonB_rcpt_bac"/>
</dbReference>
<dbReference type="InterPro" id="IPR008969">
    <property type="entry name" value="CarboxyPept-like_regulatory"/>
</dbReference>
<evidence type="ECO:0000256" key="6">
    <source>
        <dbReference type="ARBA" id="ARBA00023004"/>
    </source>
</evidence>
<dbReference type="RefSeq" id="WP_222988154.1">
    <property type="nucleotide sequence ID" value="NZ_JAINVV010000001.1"/>
</dbReference>
<protein>
    <submittedName>
        <fullName evidence="14">TonB-dependent receptor</fullName>
    </submittedName>
</protein>
<feature type="chain" id="PRO_5047252584" evidence="12">
    <location>
        <begin position="34"/>
        <end position="1147"/>
    </location>
</feature>
<keyword evidence="8 10" id="KW-0472">Membrane</keyword>
<dbReference type="PROSITE" id="PS52016">
    <property type="entry name" value="TONB_DEPENDENT_REC_3"/>
    <property type="match status" value="1"/>
</dbReference>
<dbReference type="InterPro" id="IPR039426">
    <property type="entry name" value="TonB-dep_rcpt-like"/>
</dbReference>
<dbReference type="InterPro" id="IPR012910">
    <property type="entry name" value="Plug_dom"/>
</dbReference>
<dbReference type="SMART" id="SM00965">
    <property type="entry name" value="STN"/>
    <property type="match status" value="1"/>
</dbReference>
<dbReference type="Pfam" id="PF07660">
    <property type="entry name" value="STN"/>
    <property type="match status" value="1"/>
</dbReference>
<keyword evidence="2 10" id="KW-0813">Transport</keyword>
<gene>
    <name evidence="14" type="ORF">K7G82_02095</name>
</gene>
<sequence>MGKVNFKGTRFRLAAAISIAAVAVATTTPAAYAQNATQRFDIPAQPLNKALLQLGRQARISIAAPSSLTKGRTSKAVSGDMTAREALERLLAGSGLEFTFVSANAARVTQAGNAPAPARASADASVGTSVSAPIGTVVDARTGAALKGALVELVETGEKASTGDLGDFRFPGRNGSYNIRISYLGYPPYEQFVDLRSGRATVGILLSDGSAAGEIVVTAYKAGRAQALNQERTAENTSTIISDDLTGKFDGISISDALRRAPGIAFVPTDFNGTGTGDNVIVRGLGPDLNTVTLNGQRLPASTNGNRAPALNNILADSVSKITINKTLLPSQDGSGTGGLVEIETKGPLDRPDRYFSATVEKGFAARDFLDDTGISGTASWRFGASKNFGLSLSAQYRKRNIEQISLIANNLYGAYLPEGVAGTFALDPRTRFPFEAGVDERYQASFGALNSANAFENLNIGAGMQWKIGTHTNLRLDYQYNEAKQDVSSSLLSFDDFNGYTSIPLDSLNGQTRSALVWENFFPILGTLPASLFQRYNFNESKDVSHVVTFNGDTSLGLWDFGYQASYAKGKRRFFQGGFTLSPGGLVAFDRIHLSDELLGNTVNGRVISAFLPTSGSRVQLPSFSSAGFDRLNDPALFNFTGGQKSTSDDTNKRFTLRLDTTRNFETGFLKYIKAGAFYEQSRTEANPPYDSFSYFAFPGIPPANLGLSFEDVALSRIGAAGTLRMLNAKQARSFARDLFSGNVPGVSAAESLSSPFDFDDFTEERDMAAYVQAALQFGKLEIVGGVRFERVKTNSFTLFAPQIISADGFLDEDFAANNSDLVNFRGRHDTFLPRVMINYRPKENLVIRLGYYNAIARPSLSSISQNWQVFLDLQPFYGPQFDQPMLSLISGNPDLKSATTHSFDLSVELYSDDIGVIKAGAFYKPTKNSIMNIRSLLVEGIPDDAPIPDDPRFDTPNLYLISERPVNSPDLTTLWGLEFSIERQFKFLPGLLSGLGVYANYTYTNGSMNDSYVYGGVPEGFVTAKVPYLQQPPHSGTFALTYSKGPVNGSLAYTYQAGMYSGYPAFGFTQQGRAKFDTLDLRLSYDGKLFGSEYRIFFEGSNLLKGPTDVTQSSGDKALSTGDIYPTSDQYLGGRTLRIGLTATF</sequence>
<keyword evidence="6" id="KW-0408">Iron</keyword>
<dbReference type="EMBL" id="JAINVV010000001">
    <property type="protein sequence ID" value="MBY8821064.1"/>
    <property type="molecule type" value="Genomic_DNA"/>
</dbReference>
<dbReference type="Proteomes" id="UP000706039">
    <property type="component" value="Unassembled WGS sequence"/>
</dbReference>